<proteinExistence type="predicted"/>
<name>A0A2Z7CAR5_9LAMI</name>
<protein>
    <submittedName>
        <fullName evidence="1">Uncharacterized protein</fullName>
    </submittedName>
</protein>
<evidence type="ECO:0000313" key="2">
    <source>
        <dbReference type="Proteomes" id="UP000250235"/>
    </source>
</evidence>
<dbReference type="EMBL" id="KQ997563">
    <property type="protein sequence ID" value="KZV43968.1"/>
    <property type="molecule type" value="Genomic_DNA"/>
</dbReference>
<dbReference type="AlphaFoldDB" id="A0A2Z7CAR5"/>
<keyword evidence="2" id="KW-1185">Reference proteome</keyword>
<evidence type="ECO:0000313" key="1">
    <source>
        <dbReference type="EMBL" id="KZV43968.1"/>
    </source>
</evidence>
<sequence>MTSWRSAKRRRLVKLERRRWYAQLQFSRQILEEHFSRSCYQNQQIQCCVSACFAKDCKRRRFDKLERRRGKHCLVSADEDFSRLFVEEVQQLV</sequence>
<dbReference type="Proteomes" id="UP000250235">
    <property type="component" value="Unassembled WGS sequence"/>
</dbReference>
<gene>
    <name evidence="1" type="ORF">F511_35000</name>
</gene>
<organism evidence="1 2">
    <name type="scientific">Dorcoceras hygrometricum</name>
    <dbReference type="NCBI Taxonomy" id="472368"/>
    <lineage>
        <taxon>Eukaryota</taxon>
        <taxon>Viridiplantae</taxon>
        <taxon>Streptophyta</taxon>
        <taxon>Embryophyta</taxon>
        <taxon>Tracheophyta</taxon>
        <taxon>Spermatophyta</taxon>
        <taxon>Magnoliopsida</taxon>
        <taxon>eudicotyledons</taxon>
        <taxon>Gunneridae</taxon>
        <taxon>Pentapetalae</taxon>
        <taxon>asterids</taxon>
        <taxon>lamiids</taxon>
        <taxon>Lamiales</taxon>
        <taxon>Gesneriaceae</taxon>
        <taxon>Didymocarpoideae</taxon>
        <taxon>Trichosporeae</taxon>
        <taxon>Loxocarpinae</taxon>
        <taxon>Dorcoceras</taxon>
    </lineage>
</organism>
<reference evidence="1 2" key="1">
    <citation type="journal article" date="2015" name="Proc. Natl. Acad. Sci. U.S.A.">
        <title>The resurrection genome of Boea hygrometrica: A blueprint for survival of dehydration.</title>
        <authorList>
            <person name="Xiao L."/>
            <person name="Yang G."/>
            <person name="Zhang L."/>
            <person name="Yang X."/>
            <person name="Zhao S."/>
            <person name="Ji Z."/>
            <person name="Zhou Q."/>
            <person name="Hu M."/>
            <person name="Wang Y."/>
            <person name="Chen M."/>
            <person name="Xu Y."/>
            <person name="Jin H."/>
            <person name="Xiao X."/>
            <person name="Hu G."/>
            <person name="Bao F."/>
            <person name="Hu Y."/>
            <person name="Wan P."/>
            <person name="Li L."/>
            <person name="Deng X."/>
            <person name="Kuang T."/>
            <person name="Xiang C."/>
            <person name="Zhu J.K."/>
            <person name="Oliver M.J."/>
            <person name="He Y."/>
        </authorList>
    </citation>
    <scope>NUCLEOTIDE SEQUENCE [LARGE SCALE GENOMIC DNA]</scope>
    <source>
        <strain evidence="2">cv. XS01</strain>
    </source>
</reference>
<accession>A0A2Z7CAR5</accession>